<dbReference type="Proteomes" id="UP000070133">
    <property type="component" value="Unassembled WGS sequence"/>
</dbReference>
<keyword evidence="4 5" id="KW-0349">Heme</keyword>
<keyword evidence="3 4" id="KW-0408">Iron</keyword>
<keyword evidence="8" id="KW-1185">Reference proteome</keyword>
<dbReference type="SUPFAM" id="SSF48264">
    <property type="entry name" value="Cytochrome P450"/>
    <property type="match status" value="1"/>
</dbReference>
<proteinExistence type="inferred from homology"/>
<evidence type="ECO:0000256" key="1">
    <source>
        <dbReference type="ARBA" id="ARBA00001971"/>
    </source>
</evidence>
<dbReference type="InterPro" id="IPR002401">
    <property type="entry name" value="Cyt_P450_E_grp-I"/>
</dbReference>
<dbReference type="PRINTS" id="PR00385">
    <property type="entry name" value="P450"/>
</dbReference>
<dbReference type="Pfam" id="PF00067">
    <property type="entry name" value="p450"/>
    <property type="match status" value="1"/>
</dbReference>
<evidence type="ECO:0000313" key="8">
    <source>
        <dbReference type="Proteomes" id="UP000070133"/>
    </source>
</evidence>
<keyword evidence="5" id="KW-0503">Monooxygenase</keyword>
<keyword evidence="6" id="KW-0472">Membrane</keyword>
<dbReference type="PANTHER" id="PTHR24305">
    <property type="entry name" value="CYTOCHROME P450"/>
    <property type="match status" value="1"/>
</dbReference>
<keyword evidence="6" id="KW-1133">Transmembrane helix</keyword>
<dbReference type="GO" id="GO:0004497">
    <property type="term" value="F:monooxygenase activity"/>
    <property type="evidence" value="ECO:0007669"/>
    <property type="project" value="UniProtKB-KW"/>
</dbReference>
<dbReference type="InterPro" id="IPR017972">
    <property type="entry name" value="Cyt_P450_CS"/>
</dbReference>
<sequence>MASIMEYVAATTLFTLTYIIYILLFSSDRKIPGPLAARFTSLWYTRALLHGDFEKVNLQLHKKYGPVVRLAPGYYSISDPPTIRKIYSGPPSDPNRNFDKAPWYHSLFPPGSRTLFNEPSAVVHAQMRRWHGESYGMSFIASLERHVDECIAIFGQRIEEFCEAGRSVDLAWWIQCFAADAVGMMTYGDRFGYLDEGKDIEGMLGVVHSGTAYGAIVGSYHWLHPLIFYIMQFGSKLGLIDGNAQAAVGRYALARLEERKRSRSKPGIVNDQLDKFLAYQDEHAESFTDFNIVDVLCGNLVAGSDTTAITICALIYHVHKNPRILAKLRQELDQANASSPIAYKETLALPYLQATISETLRLHPAVGLPLWRTVPTSGLQLDGISIPPGSNVGGNAWVVHHDQKIFGFDANVFRPERWLEGSTAIMKQNDLSFGAGSRTCMGKNVSLIEMAKLVPELLRRFDFELVDEEWETSNLWFVAPKRLMVKVRMR</sequence>
<evidence type="ECO:0008006" key="9">
    <source>
        <dbReference type="Google" id="ProtNLM"/>
    </source>
</evidence>
<keyword evidence="2 4" id="KW-0479">Metal-binding</keyword>
<comment type="caution">
    <text evidence="7">The sequence shown here is derived from an EMBL/GenBank/DDBJ whole genome shotgun (WGS) entry which is preliminary data.</text>
</comment>
<evidence type="ECO:0000256" key="5">
    <source>
        <dbReference type="RuleBase" id="RU000461"/>
    </source>
</evidence>
<accession>A0A139H544</accession>
<dbReference type="STRING" id="321146.A0A139H544"/>
<gene>
    <name evidence="7" type="ORF">AC578_9065</name>
</gene>
<dbReference type="PRINTS" id="PR00463">
    <property type="entry name" value="EP450I"/>
</dbReference>
<protein>
    <recommendedName>
        <fullName evidence="9">Cytochrome P450</fullName>
    </recommendedName>
</protein>
<evidence type="ECO:0000256" key="6">
    <source>
        <dbReference type="SAM" id="Phobius"/>
    </source>
</evidence>
<reference evidence="7 8" key="1">
    <citation type="submission" date="2015-07" db="EMBL/GenBank/DDBJ databases">
        <title>Comparative genomics of the Sigatoka disease complex on banana suggests a link between parallel evolutionary changes in Pseudocercospora fijiensis and Pseudocercospora eumusae and increased virulence on the banana host.</title>
        <authorList>
            <person name="Chang T.-C."/>
            <person name="Salvucci A."/>
            <person name="Crous P.W."/>
            <person name="Stergiopoulos I."/>
        </authorList>
    </citation>
    <scope>NUCLEOTIDE SEQUENCE [LARGE SCALE GENOMIC DNA]</scope>
    <source>
        <strain evidence="7 8">CBS 114824</strain>
    </source>
</reference>
<dbReference type="InterPro" id="IPR036396">
    <property type="entry name" value="Cyt_P450_sf"/>
</dbReference>
<feature type="binding site" description="axial binding residue" evidence="4">
    <location>
        <position position="440"/>
    </location>
    <ligand>
        <name>heme</name>
        <dbReference type="ChEBI" id="CHEBI:30413"/>
    </ligand>
    <ligandPart>
        <name>Fe</name>
        <dbReference type="ChEBI" id="CHEBI:18248"/>
    </ligandPart>
</feature>
<evidence type="ECO:0000256" key="3">
    <source>
        <dbReference type="ARBA" id="ARBA00023004"/>
    </source>
</evidence>
<dbReference type="PROSITE" id="PS00086">
    <property type="entry name" value="CYTOCHROME_P450"/>
    <property type="match status" value="1"/>
</dbReference>
<feature type="transmembrane region" description="Helical" evidence="6">
    <location>
        <begin position="7"/>
        <end position="25"/>
    </location>
</feature>
<evidence type="ECO:0000256" key="4">
    <source>
        <dbReference type="PIRSR" id="PIRSR602401-1"/>
    </source>
</evidence>
<dbReference type="GO" id="GO:0020037">
    <property type="term" value="F:heme binding"/>
    <property type="evidence" value="ECO:0007669"/>
    <property type="project" value="InterPro"/>
</dbReference>
<keyword evidence="5" id="KW-0560">Oxidoreductase</keyword>
<dbReference type="AlphaFoldDB" id="A0A139H544"/>
<dbReference type="CDD" id="cd11060">
    <property type="entry name" value="CYP57A1-like"/>
    <property type="match status" value="1"/>
</dbReference>
<organism evidence="7 8">
    <name type="scientific">Pseudocercospora eumusae</name>
    <dbReference type="NCBI Taxonomy" id="321146"/>
    <lineage>
        <taxon>Eukaryota</taxon>
        <taxon>Fungi</taxon>
        <taxon>Dikarya</taxon>
        <taxon>Ascomycota</taxon>
        <taxon>Pezizomycotina</taxon>
        <taxon>Dothideomycetes</taxon>
        <taxon>Dothideomycetidae</taxon>
        <taxon>Mycosphaerellales</taxon>
        <taxon>Mycosphaerellaceae</taxon>
        <taxon>Pseudocercospora</taxon>
    </lineage>
</organism>
<dbReference type="GO" id="GO:0005506">
    <property type="term" value="F:iron ion binding"/>
    <property type="evidence" value="ECO:0007669"/>
    <property type="project" value="InterPro"/>
</dbReference>
<dbReference type="PANTHER" id="PTHR24305:SF190">
    <property type="entry name" value="P450, PUTATIVE (EUROFUNG)-RELATED"/>
    <property type="match status" value="1"/>
</dbReference>
<dbReference type="Gene3D" id="1.10.630.10">
    <property type="entry name" value="Cytochrome P450"/>
    <property type="match status" value="1"/>
</dbReference>
<evidence type="ECO:0000313" key="7">
    <source>
        <dbReference type="EMBL" id="KXS97489.1"/>
    </source>
</evidence>
<comment type="similarity">
    <text evidence="5">Belongs to the cytochrome P450 family.</text>
</comment>
<dbReference type="GO" id="GO:0016705">
    <property type="term" value="F:oxidoreductase activity, acting on paired donors, with incorporation or reduction of molecular oxygen"/>
    <property type="evidence" value="ECO:0007669"/>
    <property type="project" value="InterPro"/>
</dbReference>
<keyword evidence="6" id="KW-0812">Transmembrane</keyword>
<dbReference type="InterPro" id="IPR050121">
    <property type="entry name" value="Cytochrome_P450_monoxygenase"/>
</dbReference>
<comment type="cofactor">
    <cofactor evidence="1 4">
        <name>heme</name>
        <dbReference type="ChEBI" id="CHEBI:30413"/>
    </cofactor>
</comment>
<name>A0A139H544_9PEZI</name>
<evidence type="ECO:0000256" key="2">
    <source>
        <dbReference type="ARBA" id="ARBA00022723"/>
    </source>
</evidence>
<dbReference type="EMBL" id="LFZN01000141">
    <property type="protein sequence ID" value="KXS97489.1"/>
    <property type="molecule type" value="Genomic_DNA"/>
</dbReference>
<dbReference type="OrthoDB" id="3934656at2759"/>
<dbReference type="InterPro" id="IPR001128">
    <property type="entry name" value="Cyt_P450"/>
</dbReference>